<comment type="similarity">
    <text evidence="1">Belongs to the protein kinase superfamily. ADCK protein kinase family.</text>
</comment>
<feature type="domain" description="ABC1 atypical kinase-like" evidence="4">
    <location>
        <begin position="183"/>
        <end position="441"/>
    </location>
</feature>
<keyword evidence="3" id="KW-1133">Transmembrane helix</keyword>
<dbReference type="PANTHER" id="PTHR10566">
    <property type="entry name" value="CHAPERONE-ACTIVITY OF BC1 COMPLEX CABC1 -RELATED"/>
    <property type="match status" value="1"/>
</dbReference>
<comment type="caution">
    <text evidence="5">The sequence shown here is derived from an EMBL/GenBank/DDBJ whole genome shotgun (WGS) entry which is preliminary data.</text>
</comment>
<evidence type="ECO:0000256" key="2">
    <source>
        <dbReference type="SAM" id="MobiDB-lite"/>
    </source>
</evidence>
<accession>A0ABW6Q9N1</accession>
<evidence type="ECO:0000256" key="1">
    <source>
        <dbReference type="ARBA" id="ARBA00009670"/>
    </source>
</evidence>
<protein>
    <submittedName>
        <fullName evidence="5">ABC1 kinase family protein</fullName>
    </submittedName>
</protein>
<sequence length="662" mass="71659">MSSVLLIAGATALLGPMIMAVLARRVLGLRIGAVRALLTGVAGLLAAGVVGTPMGPQASRTPLVTVQLGAALLGAMIFLVLSEAVAGGPLRGVVRWPGAARRRLARSRRYTQLSRIAVRHGLRRFLTGRSRSGAASPQEQAALARSLRLALEEAGATFVKLGQVLSSRYDLLPDVFAHELSALQHEVAPEPWPDIERVLAEELKAPPEKVFAEFRREPLAAGSMAQVHRARLHDGRAVAVKVQRPGARQVVERDLDILFRISEMLERNTAWGRTVGSRALVRGFADSLQEELDFRTEARNTAAVAANTALAAGEDARDTGGDGPSGEPPRVVMPEVHHDLSTERVLVVEWLDGVTLNRADAVIDAQGLDRERLARDLFGCLLSQIVIGGVFHADPHSGNVLVLSDGRLGLVDFGSVGRIDRMLRGSLRELLMAIDRNDPRALSDALLDLVERPDEIDEERFTRALGRYTARHLASSGPPGREMFSDLFLLVAQYGLTVPPEVAAAFRALATVEGALGRLVPGFDLVEEARAFASTELARRLSPGHLSRSLADEAAAVLPMLLRLPRRAERISSALEQGRLGVNVRLLADERDRRFIQSLVRDVLLTFLGGLTGVLGMLLLSTRGGPRVTGSLRLFDVFGYNMLLISSVLVLRVLFTITSPRR</sequence>
<dbReference type="InterPro" id="IPR004147">
    <property type="entry name" value="ABC1_dom"/>
</dbReference>
<feature type="transmembrane region" description="Helical" evidence="3">
    <location>
        <begin position="634"/>
        <end position="655"/>
    </location>
</feature>
<keyword evidence="3" id="KW-0472">Membrane</keyword>
<dbReference type="SUPFAM" id="SSF56112">
    <property type="entry name" value="Protein kinase-like (PK-like)"/>
    <property type="match status" value="1"/>
</dbReference>
<reference evidence="5 6" key="1">
    <citation type="submission" date="2024-09" db="EMBL/GenBank/DDBJ databases">
        <title>The Natural Products Discovery Center: Release of the First 8490 Sequenced Strains for Exploring Actinobacteria Biosynthetic Diversity.</title>
        <authorList>
            <person name="Kalkreuter E."/>
            <person name="Kautsar S.A."/>
            <person name="Yang D."/>
            <person name="Bader C.D."/>
            <person name="Teijaro C.N."/>
            <person name="Fluegel L."/>
            <person name="Davis C.M."/>
            <person name="Simpson J.R."/>
            <person name="Lauterbach L."/>
            <person name="Steele A.D."/>
            <person name="Gui C."/>
            <person name="Meng S."/>
            <person name="Li G."/>
            <person name="Viehrig K."/>
            <person name="Ye F."/>
            <person name="Su P."/>
            <person name="Kiefer A.F."/>
            <person name="Nichols A."/>
            <person name="Cepeda A.J."/>
            <person name="Yan W."/>
            <person name="Fan B."/>
            <person name="Jiang Y."/>
            <person name="Adhikari A."/>
            <person name="Zheng C.-J."/>
            <person name="Schuster L."/>
            <person name="Cowan T.M."/>
            <person name="Smanski M.J."/>
            <person name="Chevrette M.G."/>
            <person name="De Carvalho L.P.S."/>
            <person name="Shen B."/>
        </authorList>
    </citation>
    <scope>NUCLEOTIDE SEQUENCE [LARGE SCALE GENOMIC DNA]</scope>
    <source>
        <strain evidence="5 6">NPDC058328</strain>
    </source>
</reference>
<keyword evidence="3" id="KW-0812">Transmembrane</keyword>
<keyword evidence="5" id="KW-0808">Transferase</keyword>
<dbReference type="GO" id="GO:0016301">
    <property type="term" value="F:kinase activity"/>
    <property type="evidence" value="ECO:0007669"/>
    <property type="project" value="UniProtKB-KW"/>
</dbReference>
<keyword evidence="5" id="KW-0418">Kinase</keyword>
<organism evidence="5 6">
    <name type="scientific">Streptomyces marokkonensis</name>
    <dbReference type="NCBI Taxonomy" id="324855"/>
    <lineage>
        <taxon>Bacteria</taxon>
        <taxon>Bacillati</taxon>
        <taxon>Actinomycetota</taxon>
        <taxon>Actinomycetes</taxon>
        <taxon>Kitasatosporales</taxon>
        <taxon>Streptomycetaceae</taxon>
        <taxon>Streptomyces</taxon>
    </lineage>
</organism>
<dbReference type="RefSeq" id="WP_244328757.1">
    <property type="nucleotide sequence ID" value="NZ_JBHVZQ010000019.1"/>
</dbReference>
<dbReference type="Pfam" id="PF03109">
    <property type="entry name" value="ABC1"/>
    <property type="match status" value="1"/>
</dbReference>
<name>A0ABW6Q9N1_9ACTN</name>
<feature type="transmembrane region" description="Helical" evidence="3">
    <location>
        <begin position="603"/>
        <end position="622"/>
    </location>
</feature>
<keyword evidence="6" id="KW-1185">Reference proteome</keyword>
<gene>
    <name evidence="5" type="ORF">ACFVZC_21370</name>
</gene>
<dbReference type="InterPro" id="IPR011009">
    <property type="entry name" value="Kinase-like_dom_sf"/>
</dbReference>
<evidence type="ECO:0000259" key="4">
    <source>
        <dbReference type="Pfam" id="PF03109"/>
    </source>
</evidence>
<evidence type="ECO:0000313" key="5">
    <source>
        <dbReference type="EMBL" id="MFF1275920.1"/>
    </source>
</evidence>
<feature type="region of interest" description="Disordered" evidence="2">
    <location>
        <begin position="309"/>
        <end position="329"/>
    </location>
</feature>
<dbReference type="InterPro" id="IPR050154">
    <property type="entry name" value="UbiB_kinase"/>
</dbReference>
<feature type="transmembrane region" description="Helical" evidence="3">
    <location>
        <begin position="63"/>
        <end position="81"/>
    </location>
</feature>
<evidence type="ECO:0000256" key="3">
    <source>
        <dbReference type="SAM" id="Phobius"/>
    </source>
</evidence>
<feature type="transmembrane region" description="Helical" evidence="3">
    <location>
        <begin position="33"/>
        <end position="51"/>
    </location>
</feature>
<evidence type="ECO:0000313" key="6">
    <source>
        <dbReference type="Proteomes" id="UP001601627"/>
    </source>
</evidence>
<proteinExistence type="inferred from homology"/>
<dbReference type="CDD" id="cd05121">
    <property type="entry name" value="ABC1_ADCK3-like"/>
    <property type="match status" value="1"/>
</dbReference>
<dbReference type="PANTHER" id="PTHR10566:SF113">
    <property type="entry name" value="PROTEIN ACTIVITY OF BC1 COMPLEX KINASE 7, CHLOROPLASTIC"/>
    <property type="match status" value="1"/>
</dbReference>
<dbReference type="Proteomes" id="UP001601627">
    <property type="component" value="Unassembled WGS sequence"/>
</dbReference>
<dbReference type="EMBL" id="JBHVZQ010000019">
    <property type="protein sequence ID" value="MFF1275920.1"/>
    <property type="molecule type" value="Genomic_DNA"/>
</dbReference>